<sequence>MLHGVLSFIHLATANTIVGDNSRALLSLVSGFVQLLAPWHLLFPEQSNYFSYSGEWICPGTIH</sequence>
<comment type="caution">
    <text evidence="1">The sequence shown here is derived from an EMBL/GenBank/DDBJ whole genome shotgun (WGS) entry which is preliminary data.</text>
</comment>
<name>A0A0V1FTY8_TRIPS</name>
<organism evidence="1 2">
    <name type="scientific">Trichinella pseudospiralis</name>
    <name type="common">Parasitic roundworm</name>
    <dbReference type="NCBI Taxonomy" id="6337"/>
    <lineage>
        <taxon>Eukaryota</taxon>
        <taxon>Metazoa</taxon>
        <taxon>Ecdysozoa</taxon>
        <taxon>Nematoda</taxon>
        <taxon>Enoplea</taxon>
        <taxon>Dorylaimia</taxon>
        <taxon>Trichinellida</taxon>
        <taxon>Trichinellidae</taxon>
        <taxon>Trichinella</taxon>
    </lineage>
</organism>
<evidence type="ECO:0000313" key="2">
    <source>
        <dbReference type="Proteomes" id="UP000054995"/>
    </source>
</evidence>
<accession>A0A0V1FTY8</accession>
<evidence type="ECO:0000313" key="1">
    <source>
        <dbReference type="EMBL" id="KRY89442.1"/>
    </source>
</evidence>
<dbReference type="OrthoDB" id="10567801at2759"/>
<keyword evidence="2" id="KW-1185">Reference proteome</keyword>
<proteinExistence type="predicted"/>
<dbReference type="EMBL" id="JYDT01000031">
    <property type="protein sequence ID" value="KRY89442.1"/>
    <property type="molecule type" value="Genomic_DNA"/>
</dbReference>
<gene>
    <name evidence="1" type="ORF">T4D_13879</name>
</gene>
<dbReference type="Proteomes" id="UP000054995">
    <property type="component" value="Unassembled WGS sequence"/>
</dbReference>
<protein>
    <submittedName>
        <fullName evidence="1">Uncharacterized protein</fullName>
    </submittedName>
</protein>
<reference evidence="1 2" key="1">
    <citation type="submission" date="2015-01" db="EMBL/GenBank/DDBJ databases">
        <title>Evolution of Trichinella species and genotypes.</title>
        <authorList>
            <person name="Korhonen P.K."/>
            <person name="Edoardo P."/>
            <person name="Giuseppe L.R."/>
            <person name="Gasser R.B."/>
        </authorList>
    </citation>
    <scope>NUCLEOTIDE SEQUENCE [LARGE SCALE GENOMIC DNA]</scope>
    <source>
        <strain evidence="1">ISS470</strain>
    </source>
</reference>
<dbReference type="AlphaFoldDB" id="A0A0V1FTY8"/>